<evidence type="ECO:0000259" key="1">
    <source>
        <dbReference type="Pfam" id="PF02129"/>
    </source>
</evidence>
<dbReference type="RefSeq" id="WP_057805638.1">
    <property type="nucleotide sequence ID" value="NZ_AZGO01000003.1"/>
</dbReference>
<dbReference type="EMBL" id="AZGO01000003">
    <property type="protein sequence ID" value="KRM38016.1"/>
    <property type="molecule type" value="Genomic_DNA"/>
</dbReference>
<comment type="caution">
    <text evidence="2">The sequence shown here is derived from an EMBL/GenBank/DDBJ whole genome shotgun (WGS) entry which is preliminary data.</text>
</comment>
<accession>A0A922TPK2</accession>
<organism evidence="2 3">
    <name type="scientific">Limosilactobacillus pontis DSM 8475</name>
    <dbReference type="NCBI Taxonomy" id="1423794"/>
    <lineage>
        <taxon>Bacteria</taxon>
        <taxon>Bacillati</taxon>
        <taxon>Bacillota</taxon>
        <taxon>Bacilli</taxon>
        <taxon>Lactobacillales</taxon>
        <taxon>Lactobacillaceae</taxon>
        <taxon>Limosilactobacillus</taxon>
    </lineage>
</organism>
<sequence length="317" mass="35697">MAYGYITELSKQVHRDHIKFHNRYNTTLAGDLYYAKDIDKHQQLPALIVGAPYGGVKEQGPVVYANELAQRGIVVLTFDQANMGESAGEPRHVSSPGLFAESFSAAVDYLGIQVPFVDREKIGVIGICGSGGFSLAAAAVDPRIKAIATASMYDITDVRGMMNLSKEQIDKMKKQLAEQRWNDYANGQPEYKPSFPTKPYPDVDALPDVDPISKEWLRFYAVPRGFHPNARGNFTTTSNMAMMQFSALDYIDEITPRPILFIYGDRAHSRAFSERAYDLAKEPKEKFIVKDCEHIDLYDRVDKITFDKLEGFFKQNL</sequence>
<name>A0A922TPK2_9LACO</name>
<evidence type="ECO:0000313" key="2">
    <source>
        <dbReference type="EMBL" id="KRM38016.1"/>
    </source>
</evidence>
<reference evidence="2 3" key="1">
    <citation type="journal article" date="2015" name="Genome Announc.">
        <title>Expanding the biotechnology potential of lactobacilli through comparative genomics of 213 strains and associated genera.</title>
        <authorList>
            <person name="Sun Z."/>
            <person name="Harris H.M."/>
            <person name="McCann A."/>
            <person name="Guo C."/>
            <person name="Argimon S."/>
            <person name="Zhang W."/>
            <person name="Yang X."/>
            <person name="Jeffery I.B."/>
            <person name="Cooney J.C."/>
            <person name="Kagawa T.F."/>
            <person name="Liu W."/>
            <person name="Song Y."/>
            <person name="Salvetti E."/>
            <person name="Wrobel A."/>
            <person name="Rasinkangas P."/>
            <person name="Parkhill J."/>
            <person name="Rea M.C."/>
            <person name="O'Sullivan O."/>
            <person name="Ritari J."/>
            <person name="Douillard F.P."/>
            <person name="Paul Ross R."/>
            <person name="Yang R."/>
            <person name="Briner A.E."/>
            <person name="Felis G.E."/>
            <person name="de Vos W.M."/>
            <person name="Barrangou R."/>
            <person name="Klaenhammer T.R."/>
            <person name="Caufield P.W."/>
            <person name="Cui Y."/>
            <person name="Zhang H."/>
            <person name="O'Toole P.W."/>
        </authorList>
    </citation>
    <scope>NUCLEOTIDE SEQUENCE [LARGE SCALE GENOMIC DNA]</scope>
    <source>
        <strain evidence="2 3">DSM 8475</strain>
    </source>
</reference>
<protein>
    <submittedName>
        <fullName evidence="2">Alpha beta superfamily hydrolase</fullName>
    </submittedName>
</protein>
<dbReference type="InterPro" id="IPR029058">
    <property type="entry name" value="AB_hydrolase_fold"/>
</dbReference>
<evidence type="ECO:0000313" key="3">
    <source>
        <dbReference type="Proteomes" id="UP000051085"/>
    </source>
</evidence>
<dbReference type="GO" id="GO:0016787">
    <property type="term" value="F:hydrolase activity"/>
    <property type="evidence" value="ECO:0007669"/>
    <property type="project" value="UniProtKB-KW"/>
</dbReference>
<dbReference type="Gene3D" id="1.10.10.800">
    <property type="match status" value="1"/>
</dbReference>
<dbReference type="InterPro" id="IPR051411">
    <property type="entry name" value="Polyketide_trans_af380"/>
</dbReference>
<dbReference type="PANTHER" id="PTHR47751">
    <property type="entry name" value="SUPERFAMILY HYDROLASE, PUTATIVE (AFU_ORTHOLOGUE AFUA_2G16580)-RELATED"/>
    <property type="match status" value="1"/>
</dbReference>
<dbReference type="Pfam" id="PF02129">
    <property type="entry name" value="Peptidase_S15"/>
    <property type="match status" value="1"/>
</dbReference>
<feature type="domain" description="Xaa-Pro dipeptidyl-peptidase-like" evidence="1">
    <location>
        <begin position="40"/>
        <end position="155"/>
    </location>
</feature>
<proteinExistence type="predicted"/>
<gene>
    <name evidence="2" type="ORF">FD34_GL001144</name>
</gene>
<keyword evidence="2" id="KW-0378">Hydrolase</keyword>
<dbReference type="SUPFAM" id="SSF53474">
    <property type="entry name" value="alpha/beta-Hydrolases"/>
    <property type="match status" value="1"/>
</dbReference>
<dbReference type="GeneID" id="87979594"/>
<dbReference type="AlphaFoldDB" id="A0A922TPK2"/>
<dbReference type="PANTHER" id="PTHR47751:SF1">
    <property type="entry name" value="SUPERFAMILY HYDROLASE, PUTATIVE (AFU_ORTHOLOGUE AFUA_2G16580)-RELATED"/>
    <property type="match status" value="1"/>
</dbReference>
<dbReference type="Proteomes" id="UP000051085">
    <property type="component" value="Unassembled WGS sequence"/>
</dbReference>
<dbReference type="Gene3D" id="3.40.50.1820">
    <property type="entry name" value="alpha/beta hydrolase"/>
    <property type="match status" value="1"/>
</dbReference>
<dbReference type="InterPro" id="IPR000383">
    <property type="entry name" value="Xaa-Pro-like_dom"/>
</dbReference>